<dbReference type="AlphaFoldDB" id="A0A4Q0STX2"/>
<protein>
    <submittedName>
        <fullName evidence="2">Uncharacterized protein</fullName>
    </submittedName>
</protein>
<accession>A0A4Q0STX2</accession>
<organism evidence="2 3">
    <name type="scientific">Bradyrhizobium zhanjiangense</name>
    <dbReference type="NCBI Taxonomy" id="1325107"/>
    <lineage>
        <taxon>Bacteria</taxon>
        <taxon>Pseudomonadati</taxon>
        <taxon>Pseudomonadota</taxon>
        <taxon>Alphaproteobacteria</taxon>
        <taxon>Hyphomicrobiales</taxon>
        <taxon>Nitrobacteraceae</taxon>
        <taxon>Bradyrhizobium</taxon>
    </lineage>
</organism>
<proteinExistence type="predicted"/>
<evidence type="ECO:0000313" key="3">
    <source>
        <dbReference type="Proteomes" id="UP000290565"/>
    </source>
</evidence>
<reference evidence="2 3" key="1">
    <citation type="submission" date="2015-04" db="EMBL/GenBank/DDBJ databases">
        <title>Comparative genomics of rhizobia nodulating Arachis hypogaea in China.</title>
        <authorList>
            <person name="Li Y."/>
        </authorList>
    </citation>
    <scope>NUCLEOTIDE SEQUENCE [LARGE SCALE GENOMIC DNA]</scope>
    <source>
        <strain evidence="2 3">CCBAU 51787</strain>
    </source>
</reference>
<feature type="region of interest" description="Disordered" evidence="1">
    <location>
        <begin position="38"/>
        <end position="69"/>
    </location>
</feature>
<evidence type="ECO:0000313" key="2">
    <source>
        <dbReference type="EMBL" id="RXH41621.1"/>
    </source>
</evidence>
<dbReference type="Proteomes" id="UP000290565">
    <property type="component" value="Unassembled WGS sequence"/>
</dbReference>
<sequence>MAMADPRGIFCLFRLSNLQKESQDKHARMMREHVEAAREVLRSNPRPDTFLGRKTHEPFPQDDNPDGLT</sequence>
<evidence type="ECO:0000256" key="1">
    <source>
        <dbReference type="SAM" id="MobiDB-lite"/>
    </source>
</evidence>
<dbReference type="EMBL" id="LBJM01000014">
    <property type="protein sequence ID" value="RXH41621.1"/>
    <property type="molecule type" value="Genomic_DNA"/>
</dbReference>
<dbReference type="RefSeq" id="WP_245508493.1">
    <property type="nucleotide sequence ID" value="NZ_LBJM01000014.1"/>
</dbReference>
<comment type="caution">
    <text evidence="2">The sequence shown here is derived from an EMBL/GenBank/DDBJ whole genome shotgun (WGS) entry which is preliminary data.</text>
</comment>
<name>A0A4Q0STX2_9BRAD</name>
<gene>
    <name evidence="2" type="ORF">XH94_06400</name>
</gene>